<evidence type="ECO:0000256" key="1">
    <source>
        <dbReference type="SAM" id="Phobius"/>
    </source>
</evidence>
<reference evidence="2" key="1">
    <citation type="submission" date="2021-07" db="EMBL/GenBank/DDBJ databases">
        <title>Complete genome sequence and phylogenomic analysis of the two lytic bacteriophage isolated from terrestrial biotopes of Antarctica.</title>
        <authorList>
            <person name="Holovan V."/>
            <person name="Rabalski L."/>
            <person name="Zlatohurska M."/>
            <person name="Andriichuk O."/>
            <person name="Budzanivska I."/>
            <person name="Shevchenko O."/>
            <person name="Gupalo A."/>
        </authorList>
    </citation>
    <scope>NUCLEOTIDE SEQUENCE</scope>
</reference>
<dbReference type="Proteomes" id="UP001058093">
    <property type="component" value="Segment"/>
</dbReference>
<protein>
    <submittedName>
        <fullName evidence="2">Uncharacterized protein</fullName>
    </submittedName>
</protein>
<organism evidence="2 3">
    <name type="scientific">Pseudomonas phage UAVern</name>
    <dbReference type="NCBI Taxonomy" id="2856997"/>
    <lineage>
        <taxon>Viruses</taxon>
        <taxon>Duplodnaviria</taxon>
        <taxon>Heunggongvirae</taxon>
        <taxon>Uroviricota</taxon>
        <taxon>Caudoviricetes</taxon>
        <taxon>Vandenendeviridae</taxon>
        <taxon>Gorskivirinae</taxon>
        <taxon>Uavernvirus</taxon>
        <taxon>Uavernvirus uavern</taxon>
    </lineage>
</organism>
<feature type="transmembrane region" description="Helical" evidence="1">
    <location>
        <begin position="39"/>
        <end position="61"/>
    </location>
</feature>
<keyword evidence="1" id="KW-0812">Transmembrane</keyword>
<accession>A0A975YYH9</accession>
<proteinExistence type="predicted"/>
<keyword evidence="3" id="KW-1185">Reference proteome</keyword>
<keyword evidence="1" id="KW-0472">Membrane</keyword>
<keyword evidence="1" id="KW-1133">Transmembrane helix</keyword>
<evidence type="ECO:0000313" key="2">
    <source>
        <dbReference type="EMBL" id="QYW06555.1"/>
    </source>
</evidence>
<dbReference type="EMBL" id="MZ605293">
    <property type="protein sequence ID" value="QYW06555.1"/>
    <property type="molecule type" value="Genomic_DNA"/>
</dbReference>
<evidence type="ECO:0000313" key="3">
    <source>
        <dbReference type="Proteomes" id="UP001058093"/>
    </source>
</evidence>
<sequence>MKQVIVFALAFFLTGVAIWLCFAFISTIFNPMLWNAPGRLIFVILVFFFGILAGICASCTYEESVQKSRR</sequence>
<gene>
    <name evidence="2" type="ORF">uav_023</name>
</gene>
<name>A0A975YYH9_9CAUD</name>